<keyword evidence="1" id="KW-0732">Signal</keyword>
<feature type="chain" id="PRO_5014676226" evidence="1">
    <location>
        <begin position="19"/>
        <end position="140"/>
    </location>
</feature>
<dbReference type="AlphaFoldDB" id="A0A2M7H4V3"/>
<evidence type="ECO:0000256" key="1">
    <source>
        <dbReference type="SAM" id="SignalP"/>
    </source>
</evidence>
<protein>
    <submittedName>
        <fullName evidence="2">Uncharacterized protein</fullName>
    </submittedName>
</protein>
<feature type="signal peptide" evidence="1">
    <location>
        <begin position="1"/>
        <end position="18"/>
    </location>
</feature>
<sequence length="140" mass="14804">MYTLMLAAALTAASTAQAETENVSVTMPNPIPWNEYFVLTSTPYVHVRLIKPMIGLVIDEDSTYVGAGATYSLSVQDSGPAGRLVIAVELVYDGDIVIGGTTWLSEHGVVNDTVFGIDPGDSVSCEVPATAPLQIICQID</sequence>
<gene>
    <name evidence="2" type="ORF">COW24_00945</name>
</gene>
<reference evidence="2 3" key="1">
    <citation type="submission" date="2017-09" db="EMBL/GenBank/DDBJ databases">
        <title>Depth-based differentiation of microbial function through sediment-hosted aquifers and enrichment of novel symbionts in the deep terrestrial subsurface.</title>
        <authorList>
            <person name="Probst A.J."/>
            <person name="Ladd B."/>
            <person name="Jarett J.K."/>
            <person name="Geller-Mcgrath D.E."/>
            <person name="Sieber C.M."/>
            <person name="Emerson J.B."/>
            <person name="Anantharaman K."/>
            <person name="Thomas B.C."/>
            <person name="Malmstrom R."/>
            <person name="Stieglmeier M."/>
            <person name="Klingl A."/>
            <person name="Woyke T."/>
            <person name="Ryan C.M."/>
            <person name="Banfield J.F."/>
        </authorList>
    </citation>
    <scope>NUCLEOTIDE SEQUENCE [LARGE SCALE GENOMIC DNA]</scope>
    <source>
        <strain evidence="2">CG15_BIG_FIL_POST_REV_8_21_14_020_45_12</strain>
    </source>
</reference>
<comment type="caution">
    <text evidence="2">The sequence shown here is derived from an EMBL/GenBank/DDBJ whole genome shotgun (WGS) entry which is preliminary data.</text>
</comment>
<evidence type="ECO:0000313" key="3">
    <source>
        <dbReference type="Proteomes" id="UP000230292"/>
    </source>
</evidence>
<proteinExistence type="predicted"/>
<dbReference type="EMBL" id="PFGC01000013">
    <property type="protein sequence ID" value="PIW37253.1"/>
    <property type="molecule type" value="Genomic_DNA"/>
</dbReference>
<evidence type="ECO:0000313" key="2">
    <source>
        <dbReference type="EMBL" id="PIW37253.1"/>
    </source>
</evidence>
<dbReference type="Proteomes" id="UP000230292">
    <property type="component" value="Unassembled WGS sequence"/>
</dbReference>
<accession>A0A2M7H4V3</accession>
<name>A0A2M7H4V3_9BACT</name>
<organism evidence="2 3">
    <name type="scientific">Candidatus Kerfeldbacteria bacterium CG15_BIG_FIL_POST_REV_8_21_14_020_45_12</name>
    <dbReference type="NCBI Taxonomy" id="2014247"/>
    <lineage>
        <taxon>Bacteria</taxon>
        <taxon>Candidatus Kerfeldiibacteriota</taxon>
    </lineage>
</organism>